<protein>
    <recommendedName>
        <fullName evidence="3">SH3b domain-containing protein</fullName>
    </recommendedName>
</protein>
<name>A0A2D0N103_FLAN2</name>
<keyword evidence="2" id="KW-1133">Transmembrane helix</keyword>
<dbReference type="InterPro" id="IPR019734">
    <property type="entry name" value="TPR_rpt"/>
</dbReference>
<dbReference type="SMART" id="SM00028">
    <property type="entry name" value="TPR"/>
    <property type="match status" value="2"/>
</dbReference>
<evidence type="ECO:0000313" key="4">
    <source>
        <dbReference type="EMBL" id="PHN02058.1"/>
    </source>
</evidence>
<dbReference type="AlphaFoldDB" id="A0A2D0N103"/>
<keyword evidence="2" id="KW-0472">Membrane</keyword>
<dbReference type="Pfam" id="PF13432">
    <property type="entry name" value="TPR_16"/>
    <property type="match status" value="1"/>
</dbReference>
<reference evidence="4 5" key="1">
    <citation type="submission" date="2017-10" db="EMBL/GenBank/DDBJ databases">
        <title>The draft genome sequence of Lewinella nigricans NBRC 102662.</title>
        <authorList>
            <person name="Wang K."/>
        </authorList>
    </citation>
    <scope>NUCLEOTIDE SEQUENCE [LARGE SCALE GENOMIC DNA]</scope>
    <source>
        <strain evidence="4 5">NBRC 102662</strain>
    </source>
</reference>
<feature type="transmembrane region" description="Helical" evidence="2">
    <location>
        <begin position="177"/>
        <end position="195"/>
    </location>
</feature>
<accession>A0A2D0N103</accession>
<evidence type="ECO:0000256" key="1">
    <source>
        <dbReference type="PROSITE-ProRule" id="PRU00339"/>
    </source>
</evidence>
<dbReference type="EMBL" id="PDUD01000045">
    <property type="protein sequence ID" value="PHN02058.1"/>
    <property type="molecule type" value="Genomic_DNA"/>
</dbReference>
<feature type="domain" description="SH3b" evidence="3">
    <location>
        <begin position="204"/>
        <end position="266"/>
    </location>
</feature>
<dbReference type="Gene3D" id="1.25.40.10">
    <property type="entry name" value="Tetratricopeptide repeat domain"/>
    <property type="match status" value="1"/>
</dbReference>
<keyword evidence="1" id="KW-0802">TPR repeat</keyword>
<dbReference type="InterPro" id="IPR003646">
    <property type="entry name" value="SH3-like_bac-type"/>
</dbReference>
<keyword evidence="5" id="KW-1185">Reference proteome</keyword>
<proteinExistence type="predicted"/>
<dbReference type="SUPFAM" id="SSF48452">
    <property type="entry name" value="TPR-like"/>
    <property type="match status" value="1"/>
</dbReference>
<dbReference type="InterPro" id="IPR011990">
    <property type="entry name" value="TPR-like_helical_dom_sf"/>
</dbReference>
<dbReference type="OrthoDB" id="9776208at2"/>
<comment type="caution">
    <text evidence="4">The sequence shown here is derived from an EMBL/GenBank/DDBJ whole genome shotgun (WGS) entry which is preliminary data.</text>
</comment>
<dbReference type="Gene3D" id="2.30.30.40">
    <property type="entry name" value="SH3 Domains"/>
    <property type="match status" value="1"/>
</dbReference>
<sequence>MYTMNTTACKGLRRLSPVSLLLIFLFLFTGMTARAQPDQLMEEGNAAYANKNYERAIEAYEKILADGFISDALHYNLANAYFRTQQLGKAILHYEKAQQLAPGDQDIKHNLEVAYGQQVDEMEPLPAFFLSQWWRGLRSRLSTNGWTIFGLFLLWVSAAGFLLWLMGKERKRRKQGFLVGIIALALCVLPFALAISRKSYDLHSKEAILLAPEAQLHFAPDTDSQVVLTIHEGLKLDLQDRISDWYKVRLPNGEIGWLPVEVVSEI</sequence>
<feature type="repeat" description="TPR" evidence="1">
    <location>
        <begin position="71"/>
        <end position="104"/>
    </location>
</feature>
<evidence type="ECO:0000313" key="5">
    <source>
        <dbReference type="Proteomes" id="UP000223913"/>
    </source>
</evidence>
<dbReference type="Proteomes" id="UP000223913">
    <property type="component" value="Unassembled WGS sequence"/>
</dbReference>
<evidence type="ECO:0000259" key="3">
    <source>
        <dbReference type="PROSITE" id="PS51781"/>
    </source>
</evidence>
<feature type="transmembrane region" description="Helical" evidence="2">
    <location>
        <begin position="146"/>
        <end position="165"/>
    </location>
</feature>
<dbReference type="PROSITE" id="PS51781">
    <property type="entry name" value="SH3B"/>
    <property type="match status" value="1"/>
</dbReference>
<evidence type="ECO:0000256" key="2">
    <source>
        <dbReference type="SAM" id="Phobius"/>
    </source>
</evidence>
<gene>
    <name evidence="4" type="ORF">CRP01_34045</name>
</gene>
<keyword evidence="2" id="KW-0812">Transmembrane</keyword>
<dbReference type="PROSITE" id="PS50005">
    <property type="entry name" value="TPR"/>
    <property type="match status" value="1"/>
</dbReference>
<organism evidence="4 5">
    <name type="scientific">Flavilitoribacter nigricans (strain ATCC 23147 / DSM 23189 / NBRC 102662 / NCIMB 1420 / SS-2)</name>
    <name type="common">Lewinella nigricans</name>
    <dbReference type="NCBI Taxonomy" id="1122177"/>
    <lineage>
        <taxon>Bacteria</taxon>
        <taxon>Pseudomonadati</taxon>
        <taxon>Bacteroidota</taxon>
        <taxon>Saprospiria</taxon>
        <taxon>Saprospirales</taxon>
        <taxon>Lewinellaceae</taxon>
        <taxon>Flavilitoribacter</taxon>
    </lineage>
</organism>